<dbReference type="SUPFAM" id="SSF46894">
    <property type="entry name" value="C-terminal effector domain of the bipartite response regulators"/>
    <property type="match status" value="1"/>
</dbReference>
<dbReference type="InterPro" id="IPR001789">
    <property type="entry name" value="Sig_transdc_resp-reg_receiver"/>
</dbReference>
<dbReference type="Proteomes" id="UP000238206">
    <property type="component" value="Unassembled WGS sequence"/>
</dbReference>
<dbReference type="PROSITE" id="PS50110">
    <property type="entry name" value="RESPONSE_REGULATORY"/>
    <property type="match status" value="1"/>
</dbReference>
<dbReference type="GO" id="GO:0003677">
    <property type="term" value="F:DNA binding"/>
    <property type="evidence" value="ECO:0007669"/>
    <property type="project" value="UniProtKB-KW"/>
</dbReference>
<evidence type="ECO:0000256" key="3">
    <source>
        <dbReference type="PROSITE-ProRule" id="PRU00169"/>
    </source>
</evidence>
<gene>
    <name evidence="6" type="ORF">C5615_32185</name>
</gene>
<keyword evidence="1 3" id="KW-0597">Phosphoprotein</keyword>
<dbReference type="SMART" id="SM00421">
    <property type="entry name" value="HTH_LUXR"/>
    <property type="match status" value="1"/>
</dbReference>
<dbReference type="Gene3D" id="3.40.50.2300">
    <property type="match status" value="1"/>
</dbReference>
<keyword evidence="2 6" id="KW-0238">DNA-binding</keyword>
<dbReference type="InterPro" id="IPR058245">
    <property type="entry name" value="NreC/VraR/RcsB-like_REC"/>
</dbReference>
<dbReference type="PROSITE" id="PS00622">
    <property type="entry name" value="HTH_LUXR_1"/>
    <property type="match status" value="1"/>
</dbReference>
<dbReference type="GO" id="GO:0006355">
    <property type="term" value="P:regulation of DNA-templated transcription"/>
    <property type="evidence" value="ECO:0007669"/>
    <property type="project" value="InterPro"/>
</dbReference>
<feature type="modified residue" description="4-aspartylphosphate" evidence="3">
    <location>
        <position position="69"/>
    </location>
</feature>
<dbReference type="RefSeq" id="WP_105393154.1">
    <property type="nucleotide sequence ID" value="NZ_PUIQ01000058.1"/>
</dbReference>
<proteinExistence type="predicted"/>
<evidence type="ECO:0000259" key="5">
    <source>
        <dbReference type="PROSITE" id="PS50110"/>
    </source>
</evidence>
<name>A0A2S8I9G3_BURCE</name>
<dbReference type="GO" id="GO:0000160">
    <property type="term" value="P:phosphorelay signal transduction system"/>
    <property type="evidence" value="ECO:0007669"/>
    <property type="project" value="InterPro"/>
</dbReference>
<feature type="domain" description="HTH luxR-type" evidence="4">
    <location>
        <begin position="159"/>
        <end position="224"/>
    </location>
</feature>
<comment type="caution">
    <text evidence="6">The sequence shown here is derived from an EMBL/GenBank/DDBJ whole genome shotgun (WGS) entry which is preliminary data.</text>
</comment>
<dbReference type="Pfam" id="PF00196">
    <property type="entry name" value="GerE"/>
    <property type="match status" value="1"/>
</dbReference>
<organism evidence="6 7">
    <name type="scientific">Burkholderia cepacia</name>
    <name type="common">Pseudomonas cepacia</name>
    <dbReference type="NCBI Taxonomy" id="292"/>
    <lineage>
        <taxon>Bacteria</taxon>
        <taxon>Pseudomonadati</taxon>
        <taxon>Pseudomonadota</taxon>
        <taxon>Betaproteobacteria</taxon>
        <taxon>Burkholderiales</taxon>
        <taxon>Burkholderiaceae</taxon>
        <taxon>Burkholderia</taxon>
        <taxon>Burkholderia cepacia complex</taxon>
    </lineage>
</organism>
<dbReference type="EMBL" id="PUIQ01000058">
    <property type="protein sequence ID" value="PQP11426.1"/>
    <property type="molecule type" value="Genomic_DNA"/>
</dbReference>
<evidence type="ECO:0000256" key="1">
    <source>
        <dbReference type="ARBA" id="ARBA00022553"/>
    </source>
</evidence>
<dbReference type="PROSITE" id="PS50043">
    <property type="entry name" value="HTH_LUXR_2"/>
    <property type="match status" value="1"/>
</dbReference>
<dbReference type="InterPro" id="IPR011006">
    <property type="entry name" value="CheY-like_superfamily"/>
</dbReference>
<dbReference type="PANTHER" id="PTHR43214">
    <property type="entry name" value="TWO-COMPONENT RESPONSE REGULATOR"/>
    <property type="match status" value="1"/>
</dbReference>
<protein>
    <submittedName>
        <fullName evidence="6">DNA-binding response regulator</fullName>
    </submittedName>
</protein>
<dbReference type="SUPFAM" id="SSF52172">
    <property type="entry name" value="CheY-like"/>
    <property type="match status" value="1"/>
</dbReference>
<dbReference type="InterPro" id="IPR016032">
    <property type="entry name" value="Sig_transdc_resp-reg_C-effctor"/>
</dbReference>
<dbReference type="Pfam" id="PF00072">
    <property type="entry name" value="Response_reg"/>
    <property type="match status" value="1"/>
</dbReference>
<dbReference type="SMART" id="SM00448">
    <property type="entry name" value="REC"/>
    <property type="match status" value="1"/>
</dbReference>
<dbReference type="PANTHER" id="PTHR43214:SF17">
    <property type="entry name" value="TRANSCRIPTIONAL REGULATORY PROTEIN RCSB"/>
    <property type="match status" value="1"/>
</dbReference>
<dbReference type="AlphaFoldDB" id="A0A2S8I9G3"/>
<evidence type="ECO:0000313" key="7">
    <source>
        <dbReference type="Proteomes" id="UP000238206"/>
    </source>
</evidence>
<dbReference type="InterPro" id="IPR039420">
    <property type="entry name" value="WalR-like"/>
</dbReference>
<sequence>MVVSEVRADEGAACDVIDVVLADDHPVVLHGLISVLSGHERIRVRATASNSSELMAILRRQACDVLISDDTMPGGTHGDGCMLFERLRRQFPAMRIVVLAICDNPQMVRGLLKHGIHGLLSKADALEHVSHAIHRVHEGARYYSPSTRALVERMEASAALSDSVALSLREAEVLRLFMAGMGVTDIARQLSRTKQTVSKQKHSALRKLGVSSDHDLFRLSTDEAWLRRVLSWPSSE</sequence>
<dbReference type="PRINTS" id="PR00038">
    <property type="entry name" value="HTHLUXR"/>
</dbReference>
<feature type="domain" description="Response regulatory" evidence="5">
    <location>
        <begin position="18"/>
        <end position="137"/>
    </location>
</feature>
<dbReference type="CDD" id="cd06170">
    <property type="entry name" value="LuxR_C_like"/>
    <property type="match status" value="1"/>
</dbReference>
<reference evidence="6 7" key="1">
    <citation type="submission" date="2018-02" db="EMBL/GenBank/DDBJ databases">
        <title>Draft genome sequencing of Burkholderia cepacia Y14-15.</title>
        <authorList>
            <person name="Zheng B.-X."/>
        </authorList>
    </citation>
    <scope>NUCLEOTIDE SEQUENCE [LARGE SCALE GENOMIC DNA]</scope>
    <source>
        <strain evidence="6 7">Y14-15</strain>
    </source>
</reference>
<accession>A0A2S8I9G3</accession>
<dbReference type="CDD" id="cd17535">
    <property type="entry name" value="REC_NarL-like"/>
    <property type="match status" value="1"/>
</dbReference>
<dbReference type="InterPro" id="IPR000792">
    <property type="entry name" value="Tscrpt_reg_LuxR_C"/>
</dbReference>
<evidence type="ECO:0000313" key="6">
    <source>
        <dbReference type="EMBL" id="PQP11426.1"/>
    </source>
</evidence>
<evidence type="ECO:0000256" key="2">
    <source>
        <dbReference type="ARBA" id="ARBA00023125"/>
    </source>
</evidence>
<evidence type="ECO:0000259" key="4">
    <source>
        <dbReference type="PROSITE" id="PS50043"/>
    </source>
</evidence>